<evidence type="ECO:0000256" key="9">
    <source>
        <dbReference type="SAM" id="MobiDB-lite"/>
    </source>
</evidence>
<feature type="coiled-coil region" evidence="8">
    <location>
        <begin position="478"/>
        <end position="512"/>
    </location>
</feature>
<dbReference type="STRING" id="151549.A0A4C1U9B5"/>
<comment type="subcellular location">
    <subcellularLocation>
        <location evidence="2">Cell surface</location>
    </subcellularLocation>
    <subcellularLocation>
        <location evidence="3">Golgi apparatus</location>
        <location evidence="3">Golgi stack</location>
    </subcellularLocation>
</comment>
<feature type="compositionally biased region" description="Low complexity" evidence="9">
    <location>
        <begin position="178"/>
        <end position="193"/>
    </location>
</feature>
<dbReference type="Proteomes" id="UP000299102">
    <property type="component" value="Unassembled WGS sequence"/>
</dbReference>
<evidence type="ECO:0000256" key="8">
    <source>
        <dbReference type="SAM" id="Coils"/>
    </source>
</evidence>
<evidence type="ECO:0000256" key="4">
    <source>
        <dbReference type="ARBA" id="ARBA00008779"/>
    </source>
</evidence>
<protein>
    <submittedName>
        <fullName evidence="12">Extracellular sulfatase SULF-1 homolog</fullName>
    </submittedName>
</protein>
<gene>
    <name evidence="12" type="primary">Sulf1</name>
    <name evidence="12" type="ORF">EVAR_95373_1</name>
</gene>
<organism evidence="12 13">
    <name type="scientific">Eumeta variegata</name>
    <name type="common">Bagworm moth</name>
    <name type="synonym">Eumeta japonica</name>
    <dbReference type="NCBI Taxonomy" id="151549"/>
    <lineage>
        <taxon>Eukaryota</taxon>
        <taxon>Metazoa</taxon>
        <taxon>Ecdysozoa</taxon>
        <taxon>Arthropoda</taxon>
        <taxon>Hexapoda</taxon>
        <taxon>Insecta</taxon>
        <taxon>Pterygota</taxon>
        <taxon>Neoptera</taxon>
        <taxon>Endopterygota</taxon>
        <taxon>Lepidoptera</taxon>
        <taxon>Glossata</taxon>
        <taxon>Ditrysia</taxon>
        <taxon>Tineoidea</taxon>
        <taxon>Psychidae</taxon>
        <taxon>Oiketicinae</taxon>
        <taxon>Eumeta</taxon>
    </lineage>
</organism>
<dbReference type="Pfam" id="PF00884">
    <property type="entry name" value="Sulfatase"/>
    <property type="match status" value="1"/>
</dbReference>
<keyword evidence="5" id="KW-0479">Metal-binding</keyword>
<evidence type="ECO:0000256" key="1">
    <source>
        <dbReference type="ARBA" id="ARBA00001913"/>
    </source>
</evidence>
<feature type="region of interest" description="Disordered" evidence="9">
    <location>
        <begin position="142"/>
        <end position="232"/>
    </location>
</feature>
<dbReference type="AlphaFoldDB" id="A0A4C1U9B5"/>
<dbReference type="SUPFAM" id="SSF53649">
    <property type="entry name" value="Alkaline phosphatase-like"/>
    <property type="match status" value="1"/>
</dbReference>
<keyword evidence="13" id="KW-1185">Reference proteome</keyword>
<evidence type="ECO:0000256" key="5">
    <source>
        <dbReference type="ARBA" id="ARBA00022723"/>
    </source>
</evidence>
<feature type="domain" description="Extracellular sulfatase C-terminal" evidence="11">
    <location>
        <begin position="412"/>
        <end position="517"/>
    </location>
</feature>
<dbReference type="PANTHER" id="PTHR43108:SF16">
    <property type="entry name" value="EXTRACELLULAR SULFATASE SULF-1 HOMOLOG"/>
    <property type="match status" value="1"/>
</dbReference>
<evidence type="ECO:0000259" key="10">
    <source>
        <dbReference type="Pfam" id="PF00884"/>
    </source>
</evidence>
<feature type="compositionally biased region" description="Basic and acidic residues" evidence="9">
    <location>
        <begin position="159"/>
        <end position="172"/>
    </location>
</feature>
<dbReference type="GO" id="GO:0005795">
    <property type="term" value="C:Golgi stack"/>
    <property type="evidence" value="ECO:0007669"/>
    <property type="project" value="UniProtKB-SubCell"/>
</dbReference>
<reference evidence="12 13" key="1">
    <citation type="journal article" date="2019" name="Commun. Biol.">
        <title>The bagworm genome reveals a unique fibroin gene that provides high tensile strength.</title>
        <authorList>
            <person name="Kono N."/>
            <person name="Nakamura H."/>
            <person name="Ohtoshi R."/>
            <person name="Tomita M."/>
            <person name="Numata K."/>
            <person name="Arakawa K."/>
        </authorList>
    </citation>
    <scope>NUCLEOTIDE SEQUENCE [LARGE SCALE GENOMIC DNA]</scope>
</reference>
<evidence type="ECO:0000256" key="3">
    <source>
        <dbReference type="ARBA" id="ARBA00004348"/>
    </source>
</evidence>
<dbReference type="InterPro" id="IPR024609">
    <property type="entry name" value="Extracellular_sulfatase_C"/>
</dbReference>
<name>A0A4C1U9B5_EUMVA</name>
<keyword evidence="7" id="KW-0333">Golgi apparatus</keyword>
<comment type="caution">
    <text evidence="12">The sequence shown here is derived from an EMBL/GenBank/DDBJ whole genome shotgun (WGS) entry which is preliminary data.</text>
</comment>
<feature type="region of interest" description="Disordered" evidence="9">
    <location>
        <begin position="672"/>
        <end position="695"/>
    </location>
</feature>
<feature type="compositionally biased region" description="Basic residues" evidence="9">
    <location>
        <begin position="552"/>
        <end position="563"/>
    </location>
</feature>
<evidence type="ECO:0000256" key="2">
    <source>
        <dbReference type="ARBA" id="ARBA00004241"/>
    </source>
</evidence>
<evidence type="ECO:0000259" key="11">
    <source>
        <dbReference type="Pfam" id="PF12548"/>
    </source>
</evidence>
<feature type="compositionally biased region" description="Basic and acidic residues" evidence="9">
    <location>
        <begin position="968"/>
        <end position="983"/>
    </location>
</feature>
<feature type="domain" description="Sulfatase N-terminal" evidence="10">
    <location>
        <begin position="27"/>
        <end position="123"/>
    </location>
</feature>
<dbReference type="EMBL" id="BGZK01000145">
    <property type="protein sequence ID" value="GBP22972.1"/>
    <property type="molecule type" value="Genomic_DNA"/>
</dbReference>
<comment type="similarity">
    <text evidence="4">Belongs to the sulfatase family.</text>
</comment>
<dbReference type="InterPro" id="IPR000917">
    <property type="entry name" value="Sulfatase_N"/>
</dbReference>
<evidence type="ECO:0000256" key="6">
    <source>
        <dbReference type="ARBA" id="ARBA00022837"/>
    </source>
</evidence>
<dbReference type="Gene3D" id="3.40.720.10">
    <property type="entry name" value="Alkaline Phosphatase, subunit A"/>
    <property type="match status" value="1"/>
</dbReference>
<feature type="coiled-coil region" evidence="8">
    <location>
        <begin position="815"/>
        <end position="847"/>
    </location>
</feature>
<accession>A0A4C1U9B5</accession>
<dbReference type="GO" id="GO:0008449">
    <property type="term" value="F:N-acetylglucosamine-6-sulfatase activity"/>
    <property type="evidence" value="ECO:0007669"/>
    <property type="project" value="TreeGrafter"/>
</dbReference>
<keyword evidence="6" id="KW-0106">Calcium</keyword>
<dbReference type="GO" id="GO:0046872">
    <property type="term" value="F:metal ion binding"/>
    <property type="evidence" value="ECO:0007669"/>
    <property type="project" value="UniProtKB-KW"/>
</dbReference>
<dbReference type="InterPro" id="IPR017850">
    <property type="entry name" value="Alkaline_phosphatase_core_sf"/>
</dbReference>
<feature type="region of interest" description="Disordered" evidence="9">
    <location>
        <begin position="954"/>
        <end position="983"/>
    </location>
</feature>
<keyword evidence="8" id="KW-0175">Coiled coil</keyword>
<comment type="cofactor">
    <cofactor evidence="1">
        <name>Ca(2+)</name>
        <dbReference type="ChEBI" id="CHEBI:29108"/>
    </cofactor>
</comment>
<evidence type="ECO:0000313" key="12">
    <source>
        <dbReference type="EMBL" id="GBP22972.1"/>
    </source>
</evidence>
<dbReference type="GO" id="GO:0009986">
    <property type="term" value="C:cell surface"/>
    <property type="evidence" value="ECO:0007669"/>
    <property type="project" value="UniProtKB-SubCell"/>
</dbReference>
<dbReference type="Pfam" id="PF12548">
    <property type="entry name" value="DUF3740"/>
    <property type="match status" value="1"/>
</dbReference>
<evidence type="ECO:0000313" key="13">
    <source>
        <dbReference type="Proteomes" id="UP000299102"/>
    </source>
</evidence>
<sequence length="983" mass="112554">MAPNPDKQWILRVTDKMKPIHRQFTDLLMTKRLQTLQSVDMAVERVYQELKALGELDNTYLVYTSDHGYHLGQFGLVKGKSFPFEFDIRVPFLVRGPGIEPGTVVDDIVLNIDLAPTFLEMGGVAPPAHMDGRSLLPLLQPRRRRQHHQWPDTFLVESSGRRESPEQAEARLRAQKYSRAANENSAQASSNSADAEDDSDDDDFLDDEDEESLETEAVDSSAGPGEPLLSNESHNPILEANVERALDPTQIIYTNSTDQSPEARVASGKAARLAAECSKAELRAPCAPGRKWKCVLVDGRWRRHKCKYEAEINIPPSKMSTKKCACFTPSGLVYTRLETDGNIARRPIDHQNKENATRVRRFTDNEVFEEDADTVESILRDNPSIGHLGSENEYINETMNNVMCEKIDELIKETEAFLAAYEKSKHRKRTKRRAQNWAHSKQKQKKYDPIFNENDSSLECKIEKDGTVNCSQVIYNDLKAWHSNRVSLEDQIRQLKTKLEDLKEIKRHLKVTKPASALASERSTNLPHFLTNQIHNKTLHLHASHNHEEHQRKSKVTHRTKPKHKINATFDKKFRQSNEYLLPTVRPSIRDDLFEIQLRNETTTSPVSVDTQAHSFGDDAHNSTLDQELAPPQITTIITESKYFEPTVMSSEQTDANKTSTLANLNEWSINATETTGNFETPNTKRASSEEQITSEYSNPVDFAEQARHYSESIDKILVTETVHQANATDEEIITTSNTPKTTEQLLTTEIPNLGPTRLDVSQYKKSNKLTNSNNLDILARPADVFQRRLHPLYIENEDKHVCYCEENRRPRGPSNGYLEAAQKAREERKKLKEQRLRKKMRKARKKAELEKLCESERMNCFRHDNEHWRTAPLWTAGPFCFCMSASNNTYNCVRTINATHNLLYCEFVTGLITYYNLRIDPFETQNRVKYLTTTEKEYFHNQLQQLLSCRGPSCRRHGHSNPAGTRSENDAHSPVEPAYNER</sequence>
<feature type="compositionally biased region" description="Acidic residues" evidence="9">
    <location>
        <begin position="194"/>
        <end position="217"/>
    </location>
</feature>
<proteinExistence type="inferred from homology"/>
<dbReference type="OrthoDB" id="96314at2759"/>
<feature type="region of interest" description="Disordered" evidence="9">
    <location>
        <begin position="544"/>
        <end position="563"/>
    </location>
</feature>
<dbReference type="GO" id="GO:0005539">
    <property type="term" value="F:glycosaminoglycan binding"/>
    <property type="evidence" value="ECO:0007669"/>
    <property type="project" value="TreeGrafter"/>
</dbReference>
<dbReference type="PANTHER" id="PTHR43108">
    <property type="entry name" value="N-ACETYLGLUCOSAMINE-6-SULFATASE FAMILY MEMBER"/>
    <property type="match status" value="1"/>
</dbReference>
<evidence type="ECO:0000256" key="7">
    <source>
        <dbReference type="ARBA" id="ARBA00023034"/>
    </source>
</evidence>